<comment type="caution">
    <text evidence="8">The sequence shown here is derived from an EMBL/GenBank/DDBJ whole genome shotgun (WGS) entry which is preliminary data.</text>
</comment>
<keyword evidence="2" id="KW-0813">Transport</keyword>
<evidence type="ECO:0000256" key="2">
    <source>
        <dbReference type="ARBA" id="ARBA00022448"/>
    </source>
</evidence>
<keyword evidence="4" id="KW-0812">Transmembrane</keyword>
<dbReference type="PANTHER" id="PTHR30026">
    <property type="entry name" value="OUTER MEMBRANE PROTEIN TOLC"/>
    <property type="match status" value="1"/>
</dbReference>
<dbReference type="GO" id="GO:1990281">
    <property type="term" value="C:efflux pump complex"/>
    <property type="evidence" value="ECO:0007669"/>
    <property type="project" value="TreeGrafter"/>
</dbReference>
<dbReference type="EMBL" id="NSIT01000061">
    <property type="protein sequence ID" value="PJE79560.1"/>
    <property type="molecule type" value="Genomic_DNA"/>
</dbReference>
<dbReference type="SUPFAM" id="SSF56954">
    <property type="entry name" value="Outer membrane efflux proteins (OEP)"/>
    <property type="match status" value="1"/>
</dbReference>
<evidence type="ECO:0000313" key="8">
    <source>
        <dbReference type="EMBL" id="PJE79560.1"/>
    </source>
</evidence>
<dbReference type="InterPro" id="IPR010130">
    <property type="entry name" value="T1SS_OMP_TolC"/>
</dbReference>
<dbReference type="GO" id="GO:0015288">
    <property type="term" value="F:porin activity"/>
    <property type="evidence" value="ECO:0007669"/>
    <property type="project" value="TreeGrafter"/>
</dbReference>
<keyword evidence="6" id="KW-0998">Cell outer membrane</keyword>
<evidence type="ECO:0000256" key="6">
    <source>
        <dbReference type="ARBA" id="ARBA00023237"/>
    </source>
</evidence>
<accession>A0A2H9T8J0</accession>
<dbReference type="PANTHER" id="PTHR30026:SF22">
    <property type="entry name" value="OUTER MEMBRANE EFFLUX PROTEIN"/>
    <property type="match status" value="1"/>
</dbReference>
<dbReference type="Pfam" id="PF02321">
    <property type="entry name" value="OEP"/>
    <property type="match status" value="2"/>
</dbReference>
<dbReference type="Gene3D" id="1.20.1600.10">
    <property type="entry name" value="Outer membrane efflux proteins (OEP)"/>
    <property type="match status" value="1"/>
</dbReference>
<dbReference type="GO" id="GO:0009279">
    <property type="term" value="C:cell outer membrane"/>
    <property type="evidence" value="ECO:0007669"/>
    <property type="project" value="UniProtKB-SubCell"/>
</dbReference>
<name>A0A2H9T8J0_9ZZZZ</name>
<comment type="subcellular location">
    <subcellularLocation>
        <location evidence="1">Cell outer membrane</location>
    </subcellularLocation>
</comment>
<dbReference type="GO" id="GO:0015562">
    <property type="term" value="F:efflux transmembrane transporter activity"/>
    <property type="evidence" value="ECO:0007669"/>
    <property type="project" value="InterPro"/>
</dbReference>
<protein>
    <submittedName>
        <fullName evidence="8">Outer membrane efflux protein BepC</fullName>
    </submittedName>
</protein>
<evidence type="ECO:0000256" key="3">
    <source>
        <dbReference type="ARBA" id="ARBA00022452"/>
    </source>
</evidence>
<dbReference type="NCBIfam" id="TIGR01844">
    <property type="entry name" value="type_I_sec_TolC"/>
    <property type="match status" value="1"/>
</dbReference>
<reference evidence="8" key="1">
    <citation type="journal article" date="2017" name="Appl. Environ. Microbiol.">
        <title>Molecular characterization of an Endozoicomonas-like organism causing infection in king scallop Pecten maximus L.</title>
        <authorList>
            <person name="Cano I."/>
            <person name="van Aerle R."/>
            <person name="Ross S."/>
            <person name="Verner-Jeffreys D.W."/>
            <person name="Paley R.K."/>
            <person name="Rimmer G."/>
            <person name="Ryder D."/>
            <person name="Hooper P."/>
            <person name="Stone D."/>
            <person name="Feist S.W."/>
        </authorList>
    </citation>
    <scope>NUCLEOTIDE SEQUENCE</scope>
</reference>
<keyword evidence="5" id="KW-0472">Membrane</keyword>
<proteinExistence type="predicted"/>
<organism evidence="8">
    <name type="scientific">invertebrate metagenome</name>
    <dbReference type="NCBI Taxonomy" id="1711999"/>
    <lineage>
        <taxon>unclassified sequences</taxon>
        <taxon>metagenomes</taxon>
        <taxon>organismal metagenomes</taxon>
    </lineage>
</organism>
<dbReference type="AlphaFoldDB" id="A0A2H9T8J0"/>
<dbReference type="InterPro" id="IPR003423">
    <property type="entry name" value="OMP_efflux"/>
</dbReference>
<evidence type="ECO:0000256" key="1">
    <source>
        <dbReference type="ARBA" id="ARBA00004442"/>
    </source>
</evidence>
<dbReference type="InterPro" id="IPR051906">
    <property type="entry name" value="TolC-like"/>
</dbReference>
<keyword evidence="3" id="KW-1134">Transmembrane beta strand</keyword>
<gene>
    <name evidence="8" type="primary">bepC_1</name>
    <name evidence="8" type="ORF">CI610_01465</name>
</gene>
<evidence type="ECO:0000256" key="7">
    <source>
        <dbReference type="SAM" id="MobiDB-lite"/>
    </source>
</evidence>
<evidence type="ECO:0000256" key="4">
    <source>
        <dbReference type="ARBA" id="ARBA00022692"/>
    </source>
</evidence>
<sequence length="448" mass="51111">MKITMIPCFIWLFRITATGIAVNYAIQTMAIDAPDSCLSMDHAIIHTLNHHPTLKAAGHQYQSSDAALRASRSYFMPSVDLQTSSGQQKLDTPLTRSAGTSNKPFNPQQLSISASQNLFSGFYHVHEYQKQSEITHMQKEKIRIQAENLAATTATLYIEILNLEKQKAVTDLNLSSHEHIYTLIKQRTQTGLSSQSDLYQIESRLVKAQADKIKTDNQLSTAKIRFHTLTDLQPSGLLLPAPILNLPDTLNDAIKQMLENHPSIRAQEYEVSAAHLGYKQSFSSFLPQIDVSLTRRWDHDISAMRGSHNDIMTMVSVKYNLFSGGCDSARREQLACQSEAVRDSLLDTRQKLIEKLHISWQTLQSLQSQEILFFRQTGFCHKTVIAYRQQYDLGKRSLLDLLNSESEKYQSESSYHHCWFNLLNMRFNIYADMGILLDQLNIPQERWL</sequence>
<feature type="region of interest" description="Disordered" evidence="7">
    <location>
        <begin position="83"/>
        <end position="106"/>
    </location>
</feature>
<evidence type="ECO:0000256" key="5">
    <source>
        <dbReference type="ARBA" id="ARBA00023136"/>
    </source>
</evidence>